<keyword evidence="1" id="KW-0732">Signal</keyword>
<keyword evidence="3" id="KW-1185">Reference proteome</keyword>
<proteinExistence type="predicted"/>
<dbReference type="EMBL" id="CP061035">
    <property type="protein sequence ID" value="QQV77568.1"/>
    <property type="molecule type" value="Genomic_DNA"/>
</dbReference>
<sequence length="123" mass="13492">MNKAYLGAALLVVAGCTVASASAINPSDDLHCAVVIRTLERNAGQLGASRTVRKGLYALQTWYFSKLKPERLHEAQGVFGTMKKAPEEVSSVGQKCSNRAFSDPDFRRWKSIASDDFDSRVVR</sequence>
<dbReference type="PROSITE" id="PS51257">
    <property type="entry name" value="PROKAR_LIPOPROTEIN"/>
    <property type="match status" value="1"/>
</dbReference>
<accession>A0A974NV88</accession>
<gene>
    <name evidence="2" type="ORF">H5J25_01815</name>
</gene>
<protein>
    <submittedName>
        <fullName evidence="2">Uncharacterized protein</fullName>
    </submittedName>
</protein>
<feature type="chain" id="PRO_5037961378" evidence="1">
    <location>
        <begin position="22"/>
        <end position="123"/>
    </location>
</feature>
<reference evidence="3" key="1">
    <citation type="submission" date="2020-09" db="EMBL/GenBank/DDBJ databases">
        <title>Sphingomonas sp., a new species isolated from pork steak.</title>
        <authorList>
            <person name="Heidler von Heilborn D."/>
        </authorList>
    </citation>
    <scope>NUCLEOTIDE SEQUENCE [LARGE SCALE GENOMIC DNA]</scope>
</reference>
<name>A0A974NV88_9SPHN</name>
<organism evidence="2 3">
    <name type="scientific">Sphingomonas aliaeris</name>
    <dbReference type="NCBI Taxonomy" id="2759526"/>
    <lineage>
        <taxon>Bacteria</taxon>
        <taxon>Pseudomonadati</taxon>
        <taxon>Pseudomonadota</taxon>
        <taxon>Alphaproteobacteria</taxon>
        <taxon>Sphingomonadales</taxon>
        <taxon>Sphingomonadaceae</taxon>
        <taxon>Sphingomonas</taxon>
    </lineage>
</organism>
<evidence type="ECO:0000313" key="2">
    <source>
        <dbReference type="EMBL" id="QQV77568.1"/>
    </source>
</evidence>
<dbReference type="Proteomes" id="UP000595894">
    <property type="component" value="Chromosome"/>
</dbReference>
<dbReference type="KEGG" id="sari:H5J25_01815"/>
<evidence type="ECO:0000256" key="1">
    <source>
        <dbReference type="SAM" id="SignalP"/>
    </source>
</evidence>
<feature type="signal peptide" evidence="1">
    <location>
        <begin position="1"/>
        <end position="21"/>
    </location>
</feature>
<dbReference type="RefSeq" id="WP_202094130.1">
    <property type="nucleotide sequence ID" value="NZ_CP061035.1"/>
</dbReference>
<evidence type="ECO:0000313" key="3">
    <source>
        <dbReference type="Proteomes" id="UP000595894"/>
    </source>
</evidence>
<dbReference type="AlphaFoldDB" id="A0A974NV88"/>